<gene>
    <name evidence="1" type="ORF">RRG08_064170</name>
</gene>
<protein>
    <submittedName>
        <fullName evidence="1">Uncharacterized protein</fullName>
    </submittedName>
</protein>
<accession>A0AAE1AFU9</accession>
<reference evidence="1" key="1">
    <citation type="journal article" date="2023" name="G3 (Bethesda)">
        <title>A reference genome for the long-term kleptoplast-retaining sea slug Elysia crispata morphotype clarki.</title>
        <authorList>
            <person name="Eastman K.E."/>
            <person name="Pendleton A.L."/>
            <person name="Shaikh M.A."/>
            <person name="Suttiyut T."/>
            <person name="Ogas R."/>
            <person name="Tomko P."/>
            <person name="Gavelis G."/>
            <person name="Widhalm J.R."/>
            <person name="Wisecaver J.H."/>
        </authorList>
    </citation>
    <scope>NUCLEOTIDE SEQUENCE</scope>
    <source>
        <strain evidence="1">ECLA1</strain>
    </source>
</reference>
<dbReference type="PANTHER" id="PTHR47272">
    <property type="entry name" value="DDE_TNP_1_7 DOMAIN-CONTAINING PROTEIN"/>
    <property type="match status" value="1"/>
</dbReference>
<proteinExistence type="predicted"/>
<dbReference type="EMBL" id="JAWDGP010002048">
    <property type="protein sequence ID" value="KAK3785907.1"/>
    <property type="molecule type" value="Genomic_DNA"/>
</dbReference>
<evidence type="ECO:0000313" key="2">
    <source>
        <dbReference type="Proteomes" id="UP001283361"/>
    </source>
</evidence>
<name>A0AAE1AFU9_9GAST</name>
<evidence type="ECO:0000313" key="1">
    <source>
        <dbReference type="EMBL" id="KAK3785907.1"/>
    </source>
</evidence>
<sequence length="174" mass="19956">MSSDTTGRHKRKLTFPALQSSKSTIHIWGCVDLLDCLVSLYKFQLKSRRWYMYIFYHSFYDRSHILAIVPPPLHPSEGKANETLKLPRPDCLRTCEFPPPSNGSPPPVPAVRTAAEHAPTTKVRLDMVGHLPEWGTRMRCKMPFCTAKSSVKCTKCNVHLCLNKDRDCFFRLSY</sequence>
<keyword evidence="2" id="KW-1185">Reference proteome</keyword>
<dbReference type="AlphaFoldDB" id="A0AAE1AFU9"/>
<comment type="caution">
    <text evidence="1">The sequence shown here is derived from an EMBL/GenBank/DDBJ whole genome shotgun (WGS) entry which is preliminary data.</text>
</comment>
<dbReference type="Proteomes" id="UP001283361">
    <property type="component" value="Unassembled WGS sequence"/>
</dbReference>
<organism evidence="1 2">
    <name type="scientific">Elysia crispata</name>
    <name type="common">lettuce slug</name>
    <dbReference type="NCBI Taxonomy" id="231223"/>
    <lineage>
        <taxon>Eukaryota</taxon>
        <taxon>Metazoa</taxon>
        <taxon>Spiralia</taxon>
        <taxon>Lophotrochozoa</taxon>
        <taxon>Mollusca</taxon>
        <taxon>Gastropoda</taxon>
        <taxon>Heterobranchia</taxon>
        <taxon>Euthyneura</taxon>
        <taxon>Panpulmonata</taxon>
        <taxon>Sacoglossa</taxon>
        <taxon>Placobranchoidea</taxon>
        <taxon>Plakobranchidae</taxon>
        <taxon>Elysia</taxon>
    </lineage>
</organism>